<dbReference type="OrthoDB" id="419508at2759"/>
<evidence type="ECO:0000256" key="6">
    <source>
        <dbReference type="ARBA" id="ARBA00023180"/>
    </source>
</evidence>
<name>E1ZNL9_CHLVA</name>
<proteinExistence type="inferred from homology"/>
<evidence type="ECO:0000256" key="4">
    <source>
        <dbReference type="ARBA" id="ARBA00022963"/>
    </source>
</evidence>
<dbReference type="RefSeq" id="XP_005844809.1">
    <property type="nucleotide sequence ID" value="XM_005844747.1"/>
</dbReference>
<dbReference type="PANTHER" id="PTHR12370">
    <property type="entry name" value="PHOSPHOLIPASE B-RELATED"/>
    <property type="match status" value="1"/>
</dbReference>
<accession>E1ZNL9</accession>
<keyword evidence="3 7" id="KW-0378">Hydrolase</keyword>
<keyword evidence="5 7" id="KW-0443">Lipid metabolism</keyword>
<keyword evidence="2" id="KW-0732">Signal</keyword>
<evidence type="ECO:0000256" key="3">
    <source>
        <dbReference type="ARBA" id="ARBA00022801"/>
    </source>
</evidence>
<evidence type="ECO:0000256" key="5">
    <source>
        <dbReference type="ARBA" id="ARBA00023098"/>
    </source>
</evidence>
<evidence type="ECO:0000256" key="1">
    <source>
        <dbReference type="ARBA" id="ARBA00007835"/>
    </source>
</evidence>
<dbReference type="GO" id="GO:0009395">
    <property type="term" value="P:phospholipid catabolic process"/>
    <property type="evidence" value="ECO:0007669"/>
    <property type="project" value="TreeGrafter"/>
</dbReference>
<dbReference type="EMBL" id="GL433855">
    <property type="protein sequence ID" value="EFN52707.1"/>
    <property type="molecule type" value="Genomic_DNA"/>
</dbReference>
<dbReference type="eggNOG" id="KOG3774">
    <property type="taxonomic scope" value="Eukaryota"/>
</dbReference>
<gene>
    <name evidence="8" type="ORF">CHLNCDRAFT_36792</name>
</gene>
<dbReference type="GO" id="GO:0005576">
    <property type="term" value="C:extracellular region"/>
    <property type="evidence" value="ECO:0007669"/>
    <property type="project" value="TreeGrafter"/>
</dbReference>
<dbReference type="KEGG" id="cvr:CHLNCDRAFT_36792"/>
<evidence type="ECO:0000313" key="8">
    <source>
        <dbReference type="EMBL" id="EFN52707.1"/>
    </source>
</evidence>
<dbReference type="GeneID" id="17352012"/>
<organism evidence="9">
    <name type="scientific">Chlorella variabilis</name>
    <name type="common">Green alga</name>
    <dbReference type="NCBI Taxonomy" id="554065"/>
    <lineage>
        <taxon>Eukaryota</taxon>
        <taxon>Viridiplantae</taxon>
        <taxon>Chlorophyta</taxon>
        <taxon>core chlorophytes</taxon>
        <taxon>Trebouxiophyceae</taxon>
        <taxon>Chlorellales</taxon>
        <taxon>Chlorellaceae</taxon>
        <taxon>Chlorella clade</taxon>
        <taxon>Chlorella</taxon>
    </lineage>
</organism>
<reference evidence="8 9" key="1">
    <citation type="journal article" date="2010" name="Plant Cell">
        <title>The Chlorella variabilis NC64A genome reveals adaptation to photosymbiosis, coevolution with viruses, and cryptic sex.</title>
        <authorList>
            <person name="Blanc G."/>
            <person name="Duncan G."/>
            <person name="Agarkova I."/>
            <person name="Borodovsky M."/>
            <person name="Gurnon J."/>
            <person name="Kuo A."/>
            <person name="Lindquist E."/>
            <person name="Lucas S."/>
            <person name="Pangilinan J."/>
            <person name="Polle J."/>
            <person name="Salamov A."/>
            <person name="Terry A."/>
            <person name="Yamada T."/>
            <person name="Dunigan D.D."/>
            <person name="Grigoriev I.V."/>
            <person name="Claverie J.M."/>
            <person name="Van Etten J.L."/>
        </authorList>
    </citation>
    <scope>NUCLEOTIDE SEQUENCE [LARGE SCALE GENOMIC DNA]</scope>
    <source>
        <strain evidence="8 9">NC64A</strain>
    </source>
</reference>
<evidence type="ECO:0000256" key="2">
    <source>
        <dbReference type="ARBA" id="ARBA00022729"/>
    </source>
</evidence>
<protein>
    <recommendedName>
        <fullName evidence="7">Phospholipase B-like</fullName>
        <ecNumber evidence="7">3.1.1.-</ecNumber>
    </recommendedName>
</protein>
<comment type="function">
    <text evidence="7">Putative phospholipase.</text>
</comment>
<dbReference type="Pfam" id="PF04916">
    <property type="entry name" value="Phospholip_B"/>
    <property type="match status" value="1"/>
</dbReference>
<dbReference type="GO" id="GO:0004620">
    <property type="term" value="F:phospholipase activity"/>
    <property type="evidence" value="ECO:0007669"/>
    <property type="project" value="InterPro"/>
</dbReference>
<keyword evidence="6" id="KW-0325">Glycoprotein</keyword>
<dbReference type="PANTHER" id="PTHR12370:SF3">
    <property type="entry name" value="PHOSPHOLIPASE B-LIKE 2-RELATED"/>
    <property type="match status" value="1"/>
</dbReference>
<dbReference type="InParanoid" id="E1ZNL9"/>
<dbReference type="Proteomes" id="UP000008141">
    <property type="component" value="Unassembled WGS sequence"/>
</dbReference>
<keyword evidence="4 7" id="KW-0442">Lipid degradation</keyword>
<dbReference type="InterPro" id="IPR007000">
    <property type="entry name" value="PLipase_B-like"/>
</dbReference>
<sequence length="390" mass="42731">MSAVGDMDPLIEALGGGGAATASRKWDHLSPHELVNELHSAGRCSAVVRVTPDLSDLLLGHSAWFTFGALVRIYKHYDVALHSQELPLRRMSFSSYPGELSSDDDFYLLSTGLAVLQTTNSVFNASSYSLLTPQSVLSWQRARIACFTAHDGQAWTDIIAQHNSGTGNNQWMASLLDRVVDLKLFEPGRELPKGLLWVVEQMPGLVVASDHTDTLEWGYWPSYNIPYFPEIYHRSGYPEFVSAQAALAGASYQLAPRAQIFRRDVHAVDDMDSLKALLRSNNWPQEPFSGGTPLGALCGRGDLDPSKPRAYGCYDSKATTWSLALALEADAVVGPTRAGGTPPFSWSTAGALAEAVEHVGQPDVFDYRFERMTADPSRWRPTRIAVGAEQ</sequence>
<dbReference type="EC" id="3.1.1.-" evidence="7"/>
<keyword evidence="9" id="KW-1185">Reference proteome</keyword>
<dbReference type="Gene3D" id="3.60.60.30">
    <property type="match status" value="1"/>
</dbReference>
<evidence type="ECO:0000256" key="7">
    <source>
        <dbReference type="RuleBase" id="RU364138"/>
    </source>
</evidence>
<evidence type="ECO:0000313" key="9">
    <source>
        <dbReference type="Proteomes" id="UP000008141"/>
    </source>
</evidence>
<comment type="similarity">
    <text evidence="1 7">Belongs to the phospholipase B-like family.</text>
</comment>
<dbReference type="AlphaFoldDB" id="E1ZNL9"/>